<evidence type="ECO:0000256" key="4">
    <source>
        <dbReference type="ARBA" id="ARBA00022692"/>
    </source>
</evidence>
<name>A0A1B1S1N4_9BACL</name>
<feature type="transmembrane region" description="Helical" evidence="7">
    <location>
        <begin position="396"/>
        <end position="420"/>
    </location>
</feature>
<evidence type="ECO:0000313" key="10">
    <source>
        <dbReference type="Proteomes" id="UP000053354"/>
    </source>
</evidence>
<evidence type="ECO:0000256" key="7">
    <source>
        <dbReference type="SAM" id="Phobius"/>
    </source>
</evidence>
<keyword evidence="6 7" id="KW-0472">Membrane</keyword>
<keyword evidence="10" id="KW-1185">Reference proteome</keyword>
<evidence type="ECO:0000313" key="9">
    <source>
        <dbReference type="EMBL" id="ANU27100.1"/>
    </source>
</evidence>
<comment type="subcellular location">
    <subcellularLocation>
        <location evidence="1">Cell inner membrane</location>
        <topology evidence="1">Multi-pass membrane protein</topology>
    </subcellularLocation>
</comment>
<feature type="transmembrane region" description="Helical" evidence="7">
    <location>
        <begin position="6"/>
        <end position="33"/>
    </location>
</feature>
<dbReference type="GO" id="GO:0022857">
    <property type="term" value="F:transmembrane transporter activity"/>
    <property type="evidence" value="ECO:0007669"/>
    <property type="project" value="TreeGrafter"/>
</dbReference>
<organism evidence="9 10">
    <name type="scientific">Planococcus versutus</name>
    <dbReference type="NCBI Taxonomy" id="1302659"/>
    <lineage>
        <taxon>Bacteria</taxon>
        <taxon>Bacillati</taxon>
        <taxon>Bacillota</taxon>
        <taxon>Bacilli</taxon>
        <taxon>Bacillales</taxon>
        <taxon>Caryophanaceae</taxon>
        <taxon>Planococcus</taxon>
    </lineage>
</organism>
<dbReference type="RefSeq" id="WP_049693694.1">
    <property type="nucleotide sequence ID" value="NZ_CP016540.2"/>
</dbReference>
<dbReference type="InterPro" id="IPR010656">
    <property type="entry name" value="DctM"/>
</dbReference>
<evidence type="ECO:0000256" key="5">
    <source>
        <dbReference type="ARBA" id="ARBA00022989"/>
    </source>
</evidence>
<feature type="transmembrane region" description="Helical" evidence="7">
    <location>
        <begin position="271"/>
        <end position="292"/>
    </location>
</feature>
<keyword evidence="4 7" id="KW-0812">Transmembrane</keyword>
<dbReference type="Pfam" id="PF06808">
    <property type="entry name" value="DctM"/>
    <property type="match status" value="1"/>
</dbReference>
<feature type="transmembrane region" description="Helical" evidence="7">
    <location>
        <begin position="216"/>
        <end position="235"/>
    </location>
</feature>
<dbReference type="KEGG" id="pll:I858_008865"/>
<keyword evidence="2" id="KW-1003">Cell membrane</keyword>
<keyword evidence="3" id="KW-0997">Cell inner membrane</keyword>
<feature type="transmembrane region" description="Helical" evidence="7">
    <location>
        <begin position="241"/>
        <end position="259"/>
    </location>
</feature>
<dbReference type="Proteomes" id="UP000053354">
    <property type="component" value="Chromosome"/>
</dbReference>
<reference evidence="9" key="1">
    <citation type="submission" date="2016-10" db="EMBL/GenBank/DDBJ databases">
        <authorList>
            <person name="See-Too W.S."/>
        </authorList>
    </citation>
    <scope>NUCLEOTIDE SEQUENCE</scope>
    <source>
        <strain evidence="9">L10.15</strain>
    </source>
</reference>
<protein>
    <submittedName>
        <fullName evidence="9">ABC transporter permease</fullName>
    </submittedName>
</protein>
<evidence type="ECO:0000259" key="8">
    <source>
        <dbReference type="Pfam" id="PF06808"/>
    </source>
</evidence>
<dbReference type="InterPro" id="IPR004681">
    <property type="entry name" value="TRAP_DctM"/>
</dbReference>
<feature type="transmembrane region" description="Helical" evidence="7">
    <location>
        <begin position="333"/>
        <end position="352"/>
    </location>
</feature>
<evidence type="ECO:0000256" key="6">
    <source>
        <dbReference type="ARBA" id="ARBA00023136"/>
    </source>
</evidence>
<gene>
    <name evidence="9" type="ORF">I858_008865</name>
</gene>
<dbReference type="STRING" id="1302659.I858_008865"/>
<feature type="transmembrane region" description="Helical" evidence="7">
    <location>
        <begin position="304"/>
        <end position="326"/>
    </location>
</feature>
<feature type="transmembrane region" description="Helical" evidence="7">
    <location>
        <begin position="136"/>
        <end position="162"/>
    </location>
</feature>
<dbReference type="AlphaFoldDB" id="A0A1B1S1N4"/>
<feature type="transmembrane region" description="Helical" evidence="7">
    <location>
        <begin position="54"/>
        <end position="74"/>
    </location>
</feature>
<evidence type="ECO:0000256" key="3">
    <source>
        <dbReference type="ARBA" id="ARBA00022519"/>
    </source>
</evidence>
<accession>A0A1B1S1N4</accession>
<dbReference type="EMBL" id="CP016540">
    <property type="protein sequence ID" value="ANU27100.1"/>
    <property type="molecule type" value="Genomic_DNA"/>
</dbReference>
<keyword evidence="5 7" id="KW-1133">Transmembrane helix</keyword>
<dbReference type="NCBIfam" id="TIGR00786">
    <property type="entry name" value="dctM"/>
    <property type="match status" value="1"/>
</dbReference>
<sequence>MEVGIIFIVWLLLLFLGMPVGFTLIVAAFAYFAMTDWSLVFFSGAKLIDSIDSFALLAVPFFILTGTLMNSSGITERIFAFAKSLVGHYSGGLGHVNIMASLMFSGMSGSALADAGGLGQLEIKSMRDEKYDDDYAGGLTAASAIIGPIIPPSIPLIIYGVISDQSIARLFLAGVLPGLLMTFSLMVVAYIWAKKRGYAKAPKASMKKRFYHFKRAFWALLTPIIIIGGIFSGFFTPTEAAIVATLYAMFLGFFVYRELTFKLLFTNVVESMKLTGVAVLMIMGVEFFGQMIAHEQVAIKVADFFLNVTDNPIILLLLMNLLLIFLGMFVESLALLILLVPILVPVILVAGVDPVHFGIIVILNLMIGILTPPMGMALFVVSRVGNIPVATLTRGVIPFIIPLVVCLLLITFFPQIALFLPDLLLP</sequence>
<evidence type="ECO:0000256" key="1">
    <source>
        <dbReference type="ARBA" id="ARBA00004429"/>
    </source>
</evidence>
<dbReference type="PANTHER" id="PTHR33362">
    <property type="entry name" value="SIALIC ACID TRAP TRANSPORTER PERMEASE PROTEIN SIAT-RELATED"/>
    <property type="match status" value="1"/>
</dbReference>
<dbReference type="GO" id="GO:0005886">
    <property type="term" value="C:plasma membrane"/>
    <property type="evidence" value="ECO:0007669"/>
    <property type="project" value="UniProtKB-SubCell"/>
</dbReference>
<evidence type="ECO:0000256" key="2">
    <source>
        <dbReference type="ARBA" id="ARBA00022475"/>
    </source>
</evidence>
<feature type="domain" description="TRAP C4-dicarboxylate transport system permease DctM subunit" evidence="8">
    <location>
        <begin position="8"/>
        <end position="416"/>
    </location>
</feature>
<feature type="transmembrane region" description="Helical" evidence="7">
    <location>
        <begin position="168"/>
        <end position="193"/>
    </location>
</feature>
<dbReference type="PANTHER" id="PTHR33362:SF3">
    <property type="entry name" value="SIALIC ACID TRAP TRANSPORTER PERMEASE PROTEIN SIAT"/>
    <property type="match status" value="1"/>
</dbReference>
<dbReference type="PIRSF" id="PIRSF006066">
    <property type="entry name" value="HI0050"/>
    <property type="match status" value="1"/>
</dbReference>
<feature type="transmembrane region" description="Helical" evidence="7">
    <location>
        <begin position="358"/>
        <end position="384"/>
    </location>
</feature>
<proteinExistence type="predicted"/>